<feature type="domain" description="Fork-head" evidence="6">
    <location>
        <begin position="50"/>
        <end position="144"/>
    </location>
</feature>
<dbReference type="SMART" id="SM00339">
    <property type="entry name" value="FH"/>
    <property type="match status" value="1"/>
</dbReference>
<dbReference type="Gene3D" id="1.10.10.10">
    <property type="entry name" value="Winged helix-like DNA-binding domain superfamily/Winged helix DNA-binding domain"/>
    <property type="match status" value="1"/>
</dbReference>
<keyword evidence="2 4" id="KW-0238">DNA-binding</keyword>
<evidence type="ECO:0000313" key="7">
    <source>
        <dbReference type="EMBL" id="GCB85167.1"/>
    </source>
</evidence>
<reference evidence="7 8" key="1">
    <citation type="journal article" date="2018" name="Nat. Ecol. Evol.">
        <title>Shark genomes provide insights into elasmobranch evolution and the origin of vertebrates.</title>
        <authorList>
            <person name="Hara Y"/>
            <person name="Yamaguchi K"/>
            <person name="Onimaru K"/>
            <person name="Kadota M"/>
            <person name="Koyanagi M"/>
            <person name="Keeley SD"/>
            <person name="Tatsumi K"/>
            <person name="Tanaka K"/>
            <person name="Motone F"/>
            <person name="Kageyama Y"/>
            <person name="Nozu R"/>
            <person name="Adachi N"/>
            <person name="Nishimura O"/>
            <person name="Nakagawa R"/>
            <person name="Tanegashima C"/>
            <person name="Kiyatake I"/>
            <person name="Matsumoto R"/>
            <person name="Murakumo K"/>
            <person name="Nishida K"/>
            <person name="Terakita A"/>
            <person name="Kuratani S"/>
            <person name="Sato K"/>
            <person name="Hyodo S Kuraku.S."/>
        </authorList>
    </citation>
    <scope>NUCLEOTIDE SEQUENCE [LARGE SCALE GENOMIC DNA]</scope>
</reference>
<dbReference type="OrthoDB" id="5954824at2759"/>
<dbReference type="GO" id="GO:0000981">
    <property type="term" value="F:DNA-binding transcription factor activity, RNA polymerase II-specific"/>
    <property type="evidence" value="ECO:0007669"/>
    <property type="project" value="TreeGrafter"/>
</dbReference>
<dbReference type="AlphaFoldDB" id="A0A401QII6"/>
<dbReference type="InterPro" id="IPR036390">
    <property type="entry name" value="WH_DNA-bd_sf"/>
</dbReference>
<evidence type="ECO:0000313" key="8">
    <source>
        <dbReference type="Proteomes" id="UP000288216"/>
    </source>
</evidence>
<evidence type="ECO:0000256" key="2">
    <source>
        <dbReference type="ARBA" id="ARBA00023125"/>
    </source>
</evidence>
<dbReference type="InterPro" id="IPR001766">
    <property type="entry name" value="Fork_head_dom"/>
</dbReference>
<evidence type="ECO:0000256" key="5">
    <source>
        <dbReference type="SAM" id="MobiDB-lite"/>
    </source>
</evidence>
<organism evidence="7 8">
    <name type="scientific">Scyliorhinus torazame</name>
    <name type="common">Cloudy catshark</name>
    <name type="synonym">Catulus torazame</name>
    <dbReference type="NCBI Taxonomy" id="75743"/>
    <lineage>
        <taxon>Eukaryota</taxon>
        <taxon>Metazoa</taxon>
        <taxon>Chordata</taxon>
        <taxon>Craniata</taxon>
        <taxon>Vertebrata</taxon>
        <taxon>Chondrichthyes</taxon>
        <taxon>Elasmobranchii</taxon>
        <taxon>Galeomorphii</taxon>
        <taxon>Galeoidea</taxon>
        <taxon>Carcharhiniformes</taxon>
        <taxon>Scyliorhinidae</taxon>
        <taxon>Scyliorhinus</taxon>
    </lineage>
</organism>
<feature type="DNA-binding region" description="Fork-head" evidence="4">
    <location>
        <begin position="50"/>
        <end position="144"/>
    </location>
</feature>
<dbReference type="PANTHER" id="PTHR11829:SF380">
    <property type="entry name" value="PROTEIN FORK HEAD"/>
    <property type="match status" value="1"/>
</dbReference>
<protein>
    <recommendedName>
        <fullName evidence="6">Fork-head domain-containing protein</fullName>
    </recommendedName>
</protein>
<accession>A0A401QII6</accession>
<dbReference type="PANTHER" id="PTHR11829">
    <property type="entry name" value="FORKHEAD BOX PROTEIN"/>
    <property type="match status" value="1"/>
</dbReference>
<keyword evidence="3 4" id="KW-0539">Nucleus</keyword>
<dbReference type="PROSITE" id="PS00658">
    <property type="entry name" value="FORK_HEAD_2"/>
    <property type="match status" value="1"/>
</dbReference>
<dbReference type="InterPro" id="IPR036388">
    <property type="entry name" value="WH-like_DNA-bd_sf"/>
</dbReference>
<dbReference type="PROSITE" id="PS00657">
    <property type="entry name" value="FORK_HEAD_1"/>
    <property type="match status" value="1"/>
</dbReference>
<dbReference type="Pfam" id="PF00250">
    <property type="entry name" value="Forkhead"/>
    <property type="match status" value="1"/>
</dbReference>
<dbReference type="GO" id="GO:0030154">
    <property type="term" value="P:cell differentiation"/>
    <property type="evidence" value="ECO:0007669"/>
    <property type="project" value="TreeGrafter"/>
</dbReference>
<dbReference type="Pfam" id="PF09354">
    <property type="entry name" value="HNF_C"/>
    <property type="match status" value="1"/>
</dbReference>
<comment type="subcellular location">
    <subcellularLocation>
        <location evidence="1 4">Nucleus</location>
    </subcellularLocation>
</comment>
<feature type="compositionally biased region" description="Low complexity" evidence="5">
    <location>
        <begin position="163"/>
        <end position="178"/>
    </location>
</feature>
<dbReference type="SUPFAM" id="SSF46785">
    <property type="entry name" value="Winged helix' DNA-binding domain"/>
    <property type="match status" value="1"/>
</dbReference>
<dbReference type="PROSITE" id="PS50039">
    <property type="entry name" value="FORK_HEAD_3"/>
    <property type="match status" value="1"/>
</dbReference>
<sequence length="305" mass="32744">MGHSGTHGSPANETAPFFDGGPLISPAYGQGSLEVPGDAKAFRRGFTHAKPPYSYISLITMAIQQSLQKMLTLNEIYQWIMDLFPYYRQNQQRWQNSIRHSLSFNDCFVKMPRLPDKPGKGSYWALHPDSGNMFENGCYLRRQKRFKCEKKGAPLATGGPGASGKSPGPGAEADGCASPDPPDGGGCPPDTKAACLAAPPTCLAAAPQPSFLSQLASDIYLKPDPHFTTSHPFSIANLVAPEPQAGRVDFKVHEQMMSYPGFGPSVTGSLTVGSLFSKAAFDLAPLVSEPGHYQSPCPRPVLSSI</sequence>
<keyword evidence="8" id="KW-1185">Reference proteome</keyword>
<dbReference type="STRING" id="75743.A0A401QII6"/>
<evidence type="ECO:0000256" key="3">
    <source>
        <dbReference type="ARBA" id="ARBA00023242"/>
    </source>
</evidence>
<dbReference type="InterPro" id="IPR018533">
    <property type="entry name" value="Forkhead_box_C"/>
</dbReference>
<evidence type="ECO:0000256" key="4">
    <source>
        <dbReference type="PROSITE-ProRule" id="PRU00089"/>
    </source>
</evidence>
<gene>
    <name evidence="7" type="ORF">scyTo_0025845</name>
</gene>
<comment type="caution">
    <text evidence="7">The sequence shown here is derived from an EMBL/GenBank/DDBJ whole genome shotgun (WGS) entry which is preliminary data.</text>
</comment>
<proteinExistence type="predicted"/>
<dbReference type="GO" id="GO:0000978">
    <property type="term" value="F:RNA polymerase II cis-regulatory region sequence-specific DNA binding"/>
    <property type="evidence" value="ECO:0007669"/>
    <property type="project" value="TreeGrafter"/>
</dbReference>
<dbReference type="FunFam" id="1.10.10.10:FF:000042">
    <property type="entry name" value="hepatocyte nuclear factor 3-beta"/>
    <property type="match status" value="1"/>
</dbReference>
<dbReference type="Proteomes" id="UP000288216">
    <property type="component" value="Unassembled WGS sequence"/>
</dbReference>
<evidence type="ECO:0000256" key="1">
    <source>
        <dbReference type="ARBA" id="ARBA00004123"/>
    </source>
</evidence>
<dbReference type="EMBL" id="BFAA01132772">
    <property type="protein sequence ID" value="GCB85167.1"/>
    <property type="molecule type" value="Genomic_DNA"/>
</dbReference>
<feature type="region of interest" description="Disordered" evidence="5">
    <location>
        <begin position="151"/>
        <end position="185"/>
    </location>
</feature>
<dbReference type="InterPro" id="IPR030456">
    <property type="entry name" value="TF_fork_head_CS_2"/>
</dbReference>
<dbReference type="InterPro" id="IPR050211">
    <property type="entry name" value="FOX_domain-containing"/>
</dbReference>
<dbReference type="InterPro" id="IPR018122">
    <property type="entry name" value="TF_fork_head_CS_1"/>
</dbReference>
<dbReference type="PRINTS" id="PR00053">
    <property type="entry name" value="FORKHEAD"/>
</dbReference>
<dbReference type="GO" id="GO:0009653">
    <property type="term" value="P:anatomical structure morphogenesis"/>
    <property type="evidence" value="ECO:0007669"/>
    <property type="project" value="TreeGrafter"/>
</dbReference>
<dbReference type="GO" id="GO:0005634">
    <property type="term" value="C:nucleus"/>
    <property type="evidence" value="ECO:0007669"/>
    <property type="project" value="UniProtKB-SubCell"/>
</dbReference>
<evidence type="ECO:0000259" key="6">
    <source>
        <dbReference type="PROSITE" id="PS50039"/>
    </source>
</evidence>
<name>A0A401QII6_SCYTO</name>